<keyword evidence="3" id="KW-1185">Reference proteome</keyword>
<gene>
    <name evidence="2" type="ORF">B0H16DRAFT_1885689</name>
</gene>
<dbReference type="Proteomes" id="UP001215598">
    <property type="component" value="Unassembled WGS sequence"/>
</dbReference>
<feature type="compositionally biased region" description="Polar residues" evidence="1">
    <location>
        <begin position="93"/>
        <end position="107"/>
    </location>
</feature>
<evidence type="ECO:0000256" key="1">
    <source>
        <dbReference type="SAM" id="MobiDB-lite"/>
    </source>
</evidence>
<evidence type="ECO:0000313" key="2">
    <source>
        <dbReference type="EMBL" id="KAJ7756965.1"/>
    </source>
</evidence>
<dbReference type="AlphaFoldDB" id="A0AAD7J6X2"/>
<name>A0AAD7J6X2_9AGAR</name>
<sequence length="115" mass="11934">MLRTTRSGPRVLLPRVRRIRDPTAAATAIPAALALTATLTATPTIHTEVANIGSVACTFKSNTGNSVDNCTYSTDPSSLGKFLGGPADGCPSALSNTPRSQHYSTSAGPRCSRKC</sequence>
<organism evidence="2 3">
    <name type="scientific">Mycena metata</name>
    <dbReference type="NCBI Taxonomy" id="1033252"/>
    <lineage>
        <taxon>Eukaryota</taxon>
        <taxon>Fungi</taxon>
        <taxon>Dikarya</taxon>
        <taxon>Basidiomycota</taxon>
        <taxon>Agaricomycotina</taxon>
        <taxon>Agaricomycetes</taxon>
        <taxon>Agaricomycetidae</taxon>
        <taxon>Agaricales</taxon>
        <taxon>Marasmiineae</taxon>
        <taxon>Mycenaceae</taxon>
        <taxon>Mycena</taxon>
    </lineage>
</organism>
<protein>
    <submittedName>
        <fullName evidence="2">Uncharacterized protein</fullName>
    </submittedName>
</protein>
<accession>A0AAD7J6X2</accession>
<comment type="caution">
    <text evidence="2">The sequence shown here is derived from an EMBL/GenBank/DDBJ whole genome shotgun (WGS) entry which is preliminary data.</text>
</comment>
<evidence type="ECO:0000313" key="3">
    <source>
        <dbReference type="Proteomes" id="UP001215598"/>
    </source>
</evidence>
<dbReference type="EMBL" id="JARKIB010000045">
    <property type="protein sequence ID" value="KAJ7756965.1"/>
    <property type="molecule type" value="Genomic_DNA"/>
</dbReference>
<proteinExistence type="predicted"/>
<feature type="region of interest" description="Disordered" evidence="1">
    <location>
        <begin position="90"/>
        <end position="115"/>
    </location>
</feature>
<reference evidence="2" key="1">
    <citation type="submission" date="2023-03" db="EMBL/GenBank/DDBJ databases">
        <title>Massive genome expansion in bonnet fungi (Mycena s.s.) driven by repeated elements and novel gene families across ecological guilds.</title>
        <authorList>
            <consortium name="Lawrence Berkeley National Laboratory"/>
            <person name="Harder C.B."/>
            <person name="Miyauchi S."/>
            <person name="Viragh M."/>
            <person name="Kuo A."/>
            <person name="Thoen E."/>
            <person name="Andreopoulos B."/>
            <person name="Lu D."/>
            <person name="Skrede I."/>
            <person name="Drula E."/>
            <person name="Henrissat B."/>
            <person name="Morin E."/>
            <person name="Kohler A."/>
            <person name="Barry K."/>
            <person name="LaButti K."/>
            <person name="Morin E."/>
            <person name="Salamov A."/>
            <person name="Lipzen A."/>
            <person name="Mereny Z."/>
            <person name="Hegedus B."/>
            <person name="Baldrian P."/>
            <person name="Stursova M."/>
            <person name="Weitz H."/>
            <person name="Taylor A."/>
            <person name="Grigoriev I.V."/>
            <person name="Nagy L.G."/>
            <person name="Martin F."/>
            <person name="Kauserud H."/>
        </authorList>
    </citation>
    <scope>NUCLEOTIDE SEQUENCE</scope>
    <source>
        <strain evidence="2">CBHHK182m</strain>
    </source>
</reference>